<dbReference type="InterPro" id="IPR012341">
    <property type="entry name" value="6hp_glycosidase-like_sf"/>
</dbReference>
<gene>
    <name evidence="3" type="ORF">F6B43_09335</name>
</gene>
<dbReference type="GO" id="GO:0004573">
    <property type="term" value="F:Glc3Man9GlcNAc2 oligosaccharide glucosidase activity"/>
    <property type="evidence" value="ECO:0007669"/>
    <property type="project" value="InterPro"/>
</dbReference>
<reference evidence="4" key="1">
    <citation type="submission" date="2019-09" db="EMBL/GenBank/DDBJ databases">
        <title>Mumia zhuanghuii sp. nov. isolated from the intestinal contents of plateau pika (Ochotona curzoniae) in the Qinghai-Tibet plateau of China.</title>
        <authorList>
            <person name="Tian Z."/>
        </authorList>
    </citation>
    <scope>NUCLEOTIDE SEQUENCE [LARGE SCALE GENOMIC DNA]</scope>
    <source>
        <strain evidence="4">JCM 30598</strain>
    </source>
</reference>
<dbReference type="AlphaFoldDB" id="A0A5J5IZ29"/>
<dbReference type="GO" id="GO:0009311">
    <property type="term" value="P:oligosaccharide metabolic process"/>
    <property type="evidence" value="ECO:0007669"/>
    <property type="project" value="InterPro"/>
</dbReference>
<organism evidence="3 4">
    <name type="scientific">Microbacterium rhizomatis</name>
    <dbReference type="NCBI Taxonomy" id="1631477"/>
    <lineage>
        <taxon>Bacteria</taxon>
        <taxon>Bacillati</taxon>
        <taxon>Actinomycetota</taxon>
        <taxon>Actinomycetes</taxon>
        <taxon>Micrococcales</taxon>
        <taxon>Microbacteriaceae</taxon>
        <taxon>Microbacterium</taxon>
    </lineage>
</organism>
<evidence type="ECO:0000313" key="3">
    <source>
        <dbReference type="EMBL" id="KAA9107652.1"/>
    </source>
</evidence>
<protein>
    <submittedName>
        <fullName evidence="3">Glucosidase</fullName>
    </submittedName>
</protein>
<dbReference type="InterPro" id="IPR054491">
    <property type="entry name" value="MGH1-like_GH"/>
</dbReference>
<feature type="domain" description="Mannosylglycerate hydrolase MGH1-like glycoside hydrolase" evidence="2">
    <location>
        <begin position="462"/>
        <end position="680"/>
    </location>
</feature>
<dbReference type="PANTHER" id="PTHR10412">
    <property type="entry name" value="MANNOSYL-OLIGOSACCHARIDE GLUCOSIDASE"/>
    <property type="match status" value="1"/>
</dbReference>
<sequence>MRRTGADMADPTITADDGTEDGAPDGTSESARLAEADQVPWRDWGPYLSERAWGTVREDYSADGEAWDYFPHEHARSRAYRWNEDGMAGFCDEGQNWCLSLGLWNGVDPILKERMFGLTGPQGNHGEDVKEYWWYLDGTPTHSWNTWRYHYPQREFPYGDLIAENARRGKDEPEYELVDTGAFDDDRYWIVTVDYAKAGPRDLLMNITVENPSSDEATLHVLPTLWFRNTWAWGDDNPTPDLRWDAGRIIGQHSRSGPLVLSGAGSPDPLFCDNETNEALLFGAGNRTPYPKDGINDHVVSGAATVNPDRHGTKAALHYTVTVPAGGSTSIRVRLVGGEPTDAGLDQSAVVASPLEPADGFDADGFDADGFDAIIAARRAEADAFYAGVIPAERSPEEYLVARQAFAGLLWGKQFYHYDVTRWITGDPGQPAPPPGRGGVRNGAWPHVHNHDVILMPDPWEYPWYAAWDLAFHCVTLAHIDPQFAKQQLILLLREWYMHPNGQLPAYEWNFSDVNPPVHAWAAIRVFEIDGRRDFAFLGAIFHKLLINFTWWVNNKDRESDNLFEGGFMGLDNIAPVDRSKLPASVGYIEQADASGWMAMYALDMLDIALRLALHDNAYEGVATKFLEHFLAIAHATNDGLMWDDDDAFYYDVLHLADGTDVALKVRSLVGLVPLRAVLAYDVDDIGGALPEFRERGLWFLGNHPEYADMFQIRDIDGIRHRLLTLVPPDRLTRVLSSVFDESALLSRYGIRSISAWHRDHPFEVEVAGDLASVDYEPAESATGLFGGNSNWRGPIWMPLNVLLVESLHDFARLAPGEMIVEFPTGSGSRMSVGHAADAVAQRLVSILLPDADGRRPVHGWYDLLATDPRWKDNIAFHEYFHGDTGMGLGAAHQTGWTALVAHLIVTTPKNAHIPAPALPGDE</sequence>
<dbReference type="PANTHER" id="PTHR10412:SF10">
    <property type="entry name" value="GLYCOSYL HYDROLASE FAMILY 63 C-TERMINAL DOMAIN-CONTAINING PROTEIN"/>
    <property type="match status" value="1"/>
</dbReference>
<evidence type="ECO:0000259" key="2">
    <source>
        <dbReference type="Pfam" id="PF22422"/>
    </source>
</evidence>
<dbReference type="InterPro" id="IPR004888">
    <property type="entry name" value="Glycoside_hydrolase_63"/>
</dbReference>
<dbReference type="InterPro" id="IPR008928">
    <property type="entry name" value="6-hairpin_glycosidase_sf"/>
</dbReference>
<evidence type="ECO:0000313" key="4">
    <source>
        <dbReference type="Proteomes" id="UP000325827"/>
    </source>
</evidence>
<proteinExistence type="predicted"/>
<name>A0A5J5IZ29_9MICO</name>
<evidence type="ECO:0000256" key="1">
    <source>
        <dbReference type="SAM" id="MobiDB-lite"/>
    </source>
</evidence>
<dbReference type="EMBL" id="VYSA01000002">
    <property type="protein sequence ID" value="KAA9107652.1"/>
    <property type="molecule type" value="Genomic_DNA"/>
</dbReference>
<dbReference type="Gene3D" id="1.50.10.10">
    <property type="match status" value="2"/>
</dbReference>
<accession>A0A5J5IZ29</accession>
<dbReference type="Proteomes" id="UP000325827">
    <property type="component" value="Unassembled WGS sequence"/>
</dbReference>
<dbReference type="Pfam" id="PF22422">
    <property type="entry name" value="MGH1-like_GH"/>
    <property type="match status" value="1"/>
</dbReference>
<dbReference type="SUPFAM" id="SSF48208">
    <property type="entry name" value="Six-hairpin glycosidases"/>
    <property type="match status" value="1"/>
</dbReference>
<keyword evidence="4" id="KW-1185">Reference proteome</keyword>
<dbReference type="OrthoDB" id="9798687at2"/>
<comment type="caution">
    <text evidence="3">The sequence shown here is derived from an EMBL/GenBank/DDBJ whole genome shotgun (WGS) entry which is preliminary data.</text>
</comment>
<feature type="region of interest" description="Disordered" evidence="1">
    <location>
        <begin position="1"/>
        <end position="35"/>
    </location>
</feature>